<keyword evidence="1" id="KW-1133">Transmembrane helix</keyword>
<protein>
    <submittedName>
        <fullName evidence="2">Uncharacterized protein</fullName>
    </submittedName>
</protein>
<dbReference type="EMBL" id="BART01017679">
    <property type="protein sequence ID" value="GAG80586.1"/>
    <property type="molecule type" value="Genomic_DNA"/>
</dbReference>
<evidence type="ECO:0000313" key="2">
    <source>
        <dbReference type="EMBL" id="GAG80586.1"/>
    </source>
</evidence>
<gene>
    <name evidence="2" type="ORF">S01H4_33564</name>
</gene>
<accession>X1C848</accession>
<organism evidence="2">
    <name type="scientific">marine sediment metagenome</name>
    <dbReference type="NCBI Taxonomy" id="412755"/>
    <lineage>
        <taxon>unclassified sequences</taxon>
        <taxon>metagenomes</taxon>
        <taxon>ecological metagenomes</taxon>
    </lineage>
</organism>
<name>X1C848_9ZZZZ</name>
<keyword evidence="1" id="KW-0812">Transmembrane</keyword>
<comment type="caution">
    <text evidence="2">The sequence shown here is derived from an EMBL/GenBank/DDBJ whole genome shotgun (WGS) entry which is preliminary data.</text>
</comment>
<keyword evidence="1" id="KW-0472">Membrane</keyword>
<sequence length="62" mass="7272">MEDKIDKLIQGQVEIKTKIEALTEKTKDQEGRIRNLEKKFWTALGTFFIGIATFIEGLWMNR</sequence>
<proteinExistence type="predicted"/>
<evidence type="ECO:0000256" key="1">
    <source>
        <dbReference type="SAM" id="Phobius"/>
    </source>
</evidence>
<reference evidence="2" key="1">
    <citation type="journal article" date="2014" name="Front. Microbiol.">
        <title>High frequency of phylogenetically diverse reductive dehalogenase-homologous genes in deep subseafloor sedimentary metagenomes.</title>
        <authorList>
            <person name="Kawai M."/>
            <person name="Futagami T."/>
            <person name="Toyoda A."/>
            <person name="Takaki Y."/>
            <person name="Nishi S."/>
            <person name="Hori S."/>
            <person name="Arai W."/>
            <person name="Tsubouchi T."/>
            <person name="Morono Y."/>
            <person name="Uchiyama I."/>
            <person name="Ito T."/>
            <person name="Fujiyama A."/>
            <person name="Inagaki F."/>
            <person name="Takami H."/>
        </authorList>
    </citation>
    <scope>NUCLEOTIDE SEQUENCE</scope>
    <source>
        <strain evidence="2">Expedition CK06-06</strain>
    </source>
</reference>
<feature type="transmembrane region" description="Helical" evidence="1">
    <location>
        <begin position="40"/>
        <end position="60"/>
    </location>
</feature>
<dbReference type="AlphaFoldDB" id="X1C848"/>